<dbReference type="PANTHER" id="PTHR48258">
    <property type="entry name" value="DUF4218 DOMAIN-CONTAINING PROTEIN-RELATED"/>
    <property type="match status" value="1"/>
</dbReference>
<accession>A0AAQ3SFM1</accession>
<dbReference type="Proteomes" id="UP001341281">
    <property type="component" value="Chromosome 01"/>
</dbReference>
<protein>
    <recommendedName>
        <fullName evidence="1">DUF4218 domain-containing protein</fullName>
    </recommendedName>
</protein>
<evidence type="ECO:0000259" key="1">
    <source>
        <dbReference type="Pfam" id="PF13960"/>
    </source>
</evidence>
<keyword evidence="3" id="KW-1185">Reference proteome</keyword>
<proteinExistence type="predicted"/>
<evidence type="ECO:0000313" key="3">
    <source>
        <dbReference type="Proteomes" id="UP001341281"/>
    </source>
</evidence>
<dbReference type="AlphaFoldDB" id="A0AAQ3SFM1"/>
<organism evidence="2 3">
    <name type="scientific">Paspalum notatum var. saurae</name>
    <dbReference type="NCBI Taxonomy" id="547442"/>
    <lineage>
        <taxon>Eukaryota</taxon>
        <taxon>Viridiplantae</taxon>
        <taxon>Streptophyta</taxon>
        <taxon>Embryophyta</taxon>
        <taxon>Tracheophyta</taxon>
        <taxon>Spermatophyta</taxon>
        <taxon>Magnoliopsida</taxon>
        <taxon>Liliopsida</taxon>
        <taxon>Poales</taxon>
        <taxon>Poaceae</taxon>
        <taxon>PACMAD clade</taxon>
        <taxon>Panicoideae</taxon>
        <taxon>Andropogonodae</taxon>
        <taxon>Paspaleae</taxon>
        <taxon>Paspalinae</taxon>
        <taxon>Paspalum</taxon>
    </lineage>
</organism>
<dbReference type="InterPro" id="IPR025452">
    <property type="entry name" value="DUF4218"/>
</dbReference>
<dbReference type="Pfam" id="PF13960">
    <property type="entry name" value="DUF4218"/>
    <property type="match status" value="1"/>
</dbReference>
<feature type="domain" description="DUF4218" evidence="1">
    <location>
        <begin position="150"/>
        <end position="201"/>
    </location>
</feature>
<gene>
    <name evidence="2" type="ORF">U9M48_002001</name>
</gene>
<sequence length="201" mass="22554">MLDLESILKIERGSRKAMMASVGREGHVCGICHIGQDAINSRLDLEDMGIRKNLHLKRDENSYSVPQAPYVMNKAQKISFCGFLGSVKFPDGYASNLSTCVSVDGCNLQGLKTHDCHILLQRILPAAVRGIMRKDIYEAIAELGNFFQQLCAKTIKVDVMHRMKEQIPIILCKLEKIFPPSFFDVMLHLTVHLPDEAILRG</sequence>
<name>A0AAQ3SFM1_PASNO</name>
<dbReference type="EMBL" id="CP144745">
    <property type="protein sequence ID" value="WVZ50776.1"/>
    <property type="molecule type" value="Genomic_DNA"/>
</dbReference>
<dbReference type="PANTHER" id="PTHR48258:SF6">
    <property type="entry name" value="LEUCINE-RICH REPEAT DOMAIN, L DOMAIN-CONTAINING PROTEIN"/>
    <property type="match status" value="1"/>
</dbReference>
<reference evidence="2 3" key="1">
    <citation type="submission" date="2024-02" db="EMBL/GenBank/DDBJ databases">
        <title>High-quality chromosome-scale genome assembly of Pensacola bahiagrass (Paspalum notatum Flugge var. saurae).</title>
        <authorList>
            <person name="Vega J.M."/>
            <person name="Podio M."/>
            <person name="Orjuela J."/>
            <person name="Siena L.A."/>
            <person name="Pessino S.C."/>
            <person name="Combes M.C."/>
            <person name="Mariac C."/>
            <person name="Albertini E."/>
            <person name="Pupilli F."/>
            <person name="Ortiz J.P.A."/>
            <person name="Leblanc O."/>
        </authorList>
    </citation>
    <scope>NUCLEOTIDE SEQUENCE [LARGE SCALE GENOMIC DNA]</scope>
    <source>
        <strain evidence="2">R1</strain>
        <tissue evidence="2">Leaf</tissue>
    </source>
</reference>
<evidence type="ECO:0000313" key="2">
    <source>
        <dbReference type="EMBL" id="WVZ50776.1"/>
    </source>
</evidence>